<dbReference type="RefSeq" id="WP_087940182.1">
    <property type="nucleotide sequence ID" value="NZ_FNAC01000027.1"/>
</dbReference>
<accession>A0A1G6UBY8</accession>
<proteinExistence type="predicted"/>
<protein>
    <submittedName>
        <fullName evidence="1">GxxExxY protein</fullName>
    </submittedName>
</protein>
<dbReference type="OrthoDB" id="1119698at2"/>
<dbReference type="STRING" id="686796.SAMN04488104_102757"/>
<evidence type="ECO:0000313" key="1">
    <source>
        <dbReference type="EMBL" id="SDD38900.1"/>
    </source>
</evidence>
<dbReference type="NCBIfam" id="TIGR04256">
    <property type="entry name" value="GxxExxY"/>
    <property type="match status" value="1"/>
</dbReference>
<dbReference type="Proteomes" id="UP000199060">
    <property type="component" value="Unassembled WGS sequence"/>
</dbReference>
<keyword evidence="2" id="KW-1185">Reference proteome</keyword>
<dbReference type="InterPro" id="IPR026350">
    <property type="entry name" value="GxxExxY"/>
</dbReference>
<dbReference type="EMBL" id="FNAC01000027">
    <property type="protein sequence ID" value="SDD38900.1"/>
    <property type="molecule type" value="Genomic_DNA"/>
</dbReference>
<evidence type="ECO:0000313" key="2">
    <source>
        <dbReference type="Proteomes" id="UP000199060"/>
    </source>
</evidence>
<sequence>MIEDSLTKQVIGAAIEVHRHLGPGLLESSYQKCLQYELVNRGLIARREVPVSIQYKDLLVENGYRIDLLVNEELVIETKTVEELNDIHLAQILTYLKFGGFKRGLLLNFKALRMIDGIQRVSL</sequence>
<gene>
    <name evidence="1" type="ORF">SAMN04488104_102757</name>
</gene>
<dbReference type="Pfam" id="PF13366">
    <property type="entry name" value="PDDEXK_3"/>
    <property type="match status" value="1"/>
</dbReference>
<organism evidence="1 2">
    <name type="scientific">Algoriphagus faecimaris</name>
    <dbReference type="NCBI Taxonomy" id="686796"/>
    <lineage>
        <taxon>Bacteria</taxon>
        <taxon>Pseudomonadati</taxon>
        <taxon>Bacteroidota</taxon>
        <taxon>Cytophagia</taxon>
        <taxon>Cytophagales</taxon>
        <taxon>Cyclobacteriaceae</taxon>
        <taxon>Algoriphagus</taxon>
    </lineage>
</organism>
<name>A0A1G6UBY8_9BACT</name>
<dbReference type="AlphaFoldDB" id="A0A1G6UBY8"/>
<reference evidence="2" key="1">
    <citation type="submission" date="2016-10" db="EMBL/GenBank/DDBJ databases">
        <authorList>
            <person name="Varghese N."/>
            <person name="Submissions S."/>
        </authorList>
    </citation>
    <scope>NUCLEOTIDE SEQUENCE [LARGE SCALE GENOMIC DNA]</scope>
    <source>
        <strain evidence="2">DSM 23095</strain>
    </source>
</reference>